<sequence length="491" mass="55025">MAEVASGVAKVAAAATGVAVVSEITDLLVSLAKLVAELRGSREMCDDLVKNVEKLLPHLTRMIDEGKISATAALTDYKALLIQIRDFLNDHVQKGLVPRLTRHWKVKDNIKTYYAQRDQIVERMGLEFQEEAADRHAHVSNRIEEIMRRERRIDEQAAKEFKATRQLIVDSFNTFRGDVSTDITTTLGSEAVTTLTDLKYEIKYNQERTTNELSVLEQTLLETIQLTKIEPPKLSAWYISRADIRFESSPFAAGATRSLHFGKLSSGAKVVVKVSNAAQDDTENRELFKQEVEKWYPLRNPHVLPLYGACHITTPQLFVLGFAEKGNFNEFLPKNDHLFWKVFLDAARGLAYLHSRRPPLVHANLKCSNLLVLADGTGVVSDFLFAFARENSNLSLNTQAPSTRWKAPECLQFGTSGNARVESDVYSLGMCLIEGLTGKPPFDGLNERGAYAKIQAGELPSRPDGKINDDSWTLIKAMCAPEFQDRVKLRE</sequence>
<dbReference type="GO" id="GO:0005524">
    <property type="term" value="F:ATP binding"/>
    <property type="evidence" value="ECO:0007669"/>
    <property type="project" value="InterPro"/>
</dbReference>
<dbReference type="PANTHER" id="PTHR44329:SF214">
    <property type="entry name" value="PROTEIN KINASE DOMAIN-CONTAINING PROTEIN"/>
    <property type="match status" value="1"/>
</dbReference>
<dbReference type="PANTHER" id="PTHR44329">
    <property type="entry name" value="SERINE/THREONINE-PROTEIN KINASE TNNI3K-RELATED"/>
    <property type="match status" value="1"/>
</dbReference>
<proteinExistence type="predicted"/>
<evidence type="ECO:0000313" key="2">
    <source>
        <dbReference type="EMBL" id="KAG7388807.1"/>
    </source>
</evidence>
<dbReference type="InterPro" id="IPR059179">
    <property type="entry name" value="MLKL-like_MCAfunc"/>
</dbReference>
<protein>
    <recommendedName>
        <fullName evidence="1">Protein kinase domain-containing protein</fullName>
    </recommendedName>
</protein>
<dbReference type="AlphaFoldDB" id="A0A8T1W5H0"/>
<feature type="domain" description="Protein kinase" evidence="1">
    <location>
        <begin position="245"/>
        <end position="491"/>
    </location>
</feature>
<evidence type="ECO:0000313" key="3">
    <source>
        <dbReference type="Proteomes" id="UP000693981"/>
    </source>
</evidence>
<dbReference type="Proteomes" id="UP000693981">
    <property type="component" value="Unassembled WGS sequence"/>
</dbReference>
<dbReference type="InterPro" id="IPR000719">
    <property type="entry name" value="Prot_kinase_dom"/>
</dbReference>
<comment type="caution">
    <text evidence="2">The sequence shown here is derived from an EMBL/GenBank/DDBJ whole genome shotgun (WGS) entry which is preliminary data.</text>
</comment>
<feature type="non-terminal residue" evidence="2">
    <location>
        <position position="491"/>
    </location>
</feature>
<dbReference type="InterPro" id="IPR001245">
    <property type="entry name" value="Ser-Thr/Tyr_kinase_cat_dom"/>
</dbReference>
<dbReference type="CDD" id="cd21037">
    <property type="entry name" value="MLKL_NTD"/>
    <property type="match status" value="1"/>
</dbReference>
<dbReference type="EMBL" id="JAGDFL010000428">
    <property type="protein sequence ID" value="KAG7388807.1"/>
    <property type="molecule type" value="Genomic_DNA"/>
</dbReference>
<keyword evidence="3" id="KW-1185">Reference proteome</keyword>
<reference evidence="2" key="1">
    <citation type="submission" date="2021-02" db="EMBL/GenBank/DDBJ databases">
        <authorList>
            <person name="Palmer J.M."/>
        </authorList>
    </citation>
    <scope>NUCLEOTIDE SEQUENCE</scope>
    <source>
        <strain evidence="2">SCRP23</strain>
    </source>
</reference>
<name>A0A8T1W5H0_9STRA</name>
<evidence type="ECO:0000259" key="1">
    <source>
        <dbReference type="PROSITE" id="PS50011"/>
    </source>
</evidence>
<gene>
    <name evidence="2" type="ORF">PHYBOEH_007688</name>
</gene>
<dbReference type="PROSITE" id="PS50011">
    <property type="entry name" value="PROTEIN_KINASE_DOM"/>
    <property type="match status" value="1"/>
</dbReference>
<organism evidence="2 3">
    <name type="scientific">Phytophthora boehmeriae</name>
    <dbReference type="NCBI Taxonomy" id="109152"/>
    <lineage>
        <taxon>Eukaryota</taxon>
        <taxon>Sar</taxon>
        <taxon>Stramenopiles</taxon>
        <taxon>Oomycota</taxon>
        <taxon>Peronosporomycetes</taxon>
        <taxon>Peronosporales</taxon>
        <taxon>Peronosporaceae</taxon>
        <taxon>Phytophthora</taxon>
    </lineage>
</organism>
<dbReference type="InterPro" id="IPR051681">
    <property type="entry name" value="Ser/Thr_Kinases-Pseudokinases"/>
</dbReference>
<dbReference type="GO" id="GO:0004674">
    <property type="term" value="F:protein serine/threonine kinase activity"/>
    <property type="evidence" value="ECO:0007669"/>
    <property type="project" value="TreeGrafter"/>
</dbReference>
<dbReference type="OrthoDB" id="125603at2759"/>
<accession>A0A8T1W5H0</accession>
<dbReference type="Pfam" id="PF07714">
    <property type="entry name" value="PK_Tyr_Ser-Thr"/>
    <property type="match status" value="1"/>
</dbReference>